<evidence type="ECO:0000259" key="5">
    <source>
        <dbReference type="PROSITE" id="PS50305"/>
    </source>
</evidence>
<name>A0A7W5VA87_9ACTN</name>
<feature type="binding site" evidence="4">
    <location>
        <position position="146"/>
    </location>
    <ligand>
        <name>Zn(2+)</name>
        <dbReference type="ChEBI" id="CHEBI:29105"/>
    </ligand>
</feature>
<dbReference type="InterPro" id="IPR029035">
    <property type="entry name" value="DHS-like_NAD/FAD-binding_dom"/>
</dbReference>
<dbReference type="GO" id="GO:0017136">
    <property type="term" value="F:histone deacetylase activity, NAD-dependent"/>
    <property type="evidence" value="ECO:0007669"/>
    <property type="project" value="TreeGrafter"/>
</dbReference>
<feature type="binding site" evidence="4">
    <location>
        <position position="121"/>
    </location>
    <ligand>
        <name>Zn(2+)</name>
        <dbReference type="ChEBI" id="CHEBI:29105"/>
    </ligand>
</feature>
<dbReference type="Pfam" id="PF02146">
    <property type="entry name" value="SIR2"/>
    <property type="match status" value="1"/>
</dbReference>
<dbReference type="InterPro" id="IPR050134">
    <property type="entry name" value="NAD-dep_sirtuin_deacylases"/>
</dbReference>
<feature type="binding site" evidence="4">
    <location>
        <position position="124"/>
    </location>
    <ligand>
        <name>Zn(2+)</name>
        <dbReference type="ChEBI" id="CHEBI:29105"/>
    </ligand>
</feature>
<keyword evidence="3" id="KW-0520">NAD</keyword>
<dbReference type="PANTHER" id="PTHR11085:SF4">
    <property type="entry name" value="NAD-DEPENDENT PROTEIN DEACYLASE"/>
    <property type="match status" value="1"/>
</dbReference>
<dbReference type="CDD" id="cd01407">
    <property type="entry name" value="SIR2-fam"/>
    <property type="match status" value="1"/>
</dbReference>
<evidence type="ECO:0000256" key="1">
    <source>
        <dbReference type="ARBA" id="ARBA00012928"/>
    </source>
</evidence>
<feature type="binding site" evidence="4">
    <location>
        <position position="143"/>
    </location>
    <ligand>
        <name>Zn(2+)</name>
        <dbReference type="ChEBI" id="CHEBI:29105"/>
    </ligand>
</feature>
<dbReference type="EMBL" id="JACIBV010000002">
    <property type="protein sequence ID" value="MBB3733512.1"/>
    <property type="molecule type" value="Genomic_DNA"/>
</dbReference>
<dbReference type="PANTHER" id="PTHR11085">
    <property type="entry name" value="NAD-DEPENDENT PROTEIN DEACYLASE SIRTUIN-5, MITOCHONDRIAL-RELATED"/>
    <property type="match status" value="1"/>
</dbReference>
<dbReference type="Gene3D" id="3.30.1600.10">
    <property type="entry name" value="SIR2/SIRT2 'Small Domain"/>
    <property type="match status" value="1"/>
</dbReference>
<gene>
    <name evidence="6" type="ORF">FHR33_009459</name>
</gene>
<comment type="caution">
    <text evidence="6">The sequence shown here is derived from an EMBL/GenBank/DDBJ whole genome shotgun (WGS) entry which is preliminary data.</text>
</comment>
<dbReference type="SUPFAM" id="SSF52467">
    <property type="entry name" value="DHS-like NAD/FAD-binding domain"/>
    <property type="match status" value="1"/>
</dbReference>
<evidence type="ECO:0000256" key="4">
    <source>
        <dbReference type="PROSITE-ProRule" id="PRU00236"/>
    </source>
</evidence>
<keyword evidence="4" id="KW-0479">Metal-binding</keyword>
<dbReference type="GeneID" id="95395455"/>
<dbReference type="Gene3D" id="3.40.50.1220">
    <property type="entry name" value="TPP-binding domain"/>
    <property type="match status" value="1"/>
</dbReference>
<evidence type="ECO:0000256" key="2">
    <source>
        <dbReference type="ARBA" id="ARBA00022679"/>
    </source>
</evidence>
<reference evidence="6 7" key="1">
    <citation type="submission" date="2020-08" db="EMBL/GenBank/DDBJ databases">
        <title>Sequencing the genomes of 1000 actinobacteria strains.</title>
        <authorList>
            <person name="Klenk H.-P."/>
        </authorList>
    </citation>
    <scope>NUCLEOTIDE SEQUENCE [LARGE SCALE GENOMIC DNA]</scope>
    <source>
        <strain evidence="6 7">DSM 44320</strain>
    </source>
</reference>
<accession>A0A7W5VA87</accession>
<sequence>MNEPAPPTSVTVLTGAGISTDSGIPDFRGPQGVWTKDPAAQAMVSIDSYLADPQVRRRAWQARRDHPAWSAEPNAGHRALVLLERSGLLRSLVTQNIDGLHQKAGSTRVIELHGTIFEVVCLSCGLLTPMREVLDRQEPDPPCLRCGGIQKANTISFGQSLKEEVLREAVTAARECDLFLAVGTSLTVQPAAGLCGEALDAGAALVVINAQSTPYDAFADLVIDRPIGEALPALVRELIDARG</sequence>
<dbReference type="GO" id="GO:0046872">
    <property type="term" value="F:metal ion binding"/>
    <property type="evidence" value="ECO:0007669"/>
    <property type="project" value="UniProtKB-KW"/>
</dbReference>
<dbReference type="RefSeq" id="WP_183661847.1">
    <property type="nucleotide sequence ID" value="NZ_BAAAXX010000093.1"/>
</dbReference>
<dbReference type="EC" id="2.3.1.286" evidence="1"/>
<dbReference type="GO" id="GO:0070403">
    <property type="term" value="F:NAD+ binding"/>
    <property type="evidence" value="ECO:0007669"/>
    <property type="project" value="InterPro"/>
</dbReference>
<evidence type="ECO:0000313" key="6">
    <source>
        <dbReference type="EMBL" id="MBB3733512.1"/>
    </source>
</evidence>
<keyword evidence="2" id="KW-0808">Transferase</keyword>
<organism evidence="6 7">
    <name type="scientific">Nonomuraea dietziae</name>
    <dbReference type="NCBI Taxonomy" id="65515"/>
    <lineage>
        <taxon>Bacteria</taxon>
        <taxon>Bacillati</taxon>
        <taxon>Actinomycetota</taxon>
        <taxon>Actinomycetes</taxon>
        <taxon>Streptosporangiales</taxon>
        <taxon>Streptosporangiaceae</taxon>
        <taxon>Nonomuraea</taxon>
    </lineage>
</organism>
<dbReference type="InterPro" id="IPR026590">
    <property type="entry name" value="Ssirtuin_cat_dom"/>
</dbReference>
<proteinExistence type="predicted"/>
<evidence type="ECO:0000256" key="3">
    <source>
        <dbReference type="ARBA" id="ARBA00023027"/>
    </source>
</evidence>
<dbReference type="InterPro" id="IPR026591">
    <property type="entry name" value="Sirtuin_cat_small_dom_sf"/>
</dbReference>
<dbReference type="AlphaFoldDB" id="A0A7W5VA87"/>
<dbReference type="InterPro" id="IPR003000">
    <property type="entry name" value="Sirtuin"/>
</dbReference>
<dbReference type="GO" id="GO:0016787">
    <property type="term" value="F:hydrolase activity"/>
    <property type="evidence" value="ECO:0007669"/>
    <property type="project" value="UniProtKB-KW"/>
</dbReference>
<feature type="domain" description="Deacetylase sirtuin-type" evidence="5">
    <location>
        <begin position="1"/>
        <end position="242"/>
    </location>
</feature>
<dbReference type="PROSITE" id="PS50305">
    <property type="entry name" value="SIRTUIN"/>
    <property type="match status" value="1"/>
</dbReference>
<keyword evidence="6" id="KW-0378">Hydrolase</keyword>
<feature type="active site" description="Proton acceptor" evidence="4">
    <location>
        <position position="113"/>
    </location>
</feature>
<keyword evidence="7" id="KW-1185">Reference proteome</keyword>
<dbReference type="Proteomes" id="UP000579945">
    <property type="component" value="Unassembled WGS sequence"/>
</dbReference>
<protein>
    <recommendedName>
        <fullName evidence="1">protein acetyllysine N-acetyltransferase</fullName>
        <ecNumber evidence="1">2.3.1.286</ecNumber>
    </recommendedName>
</protein>
<evidence type="ECO:0000313" key="7">
    <source>
        <dbReference type="Proteomes" id="UP000579945"/>
    </source>
</evidence>
<keyword evidence="4" id="KW-0862">Zinc</keyword>